<evidence type="ECO:0000256" key="4">
    <source>
        <dbReference type="SAM" id="MobiDB-lite"/>
    </source>
</evidence>
<evidence type="ECO:0000259" key="5">
    <source>
        <dbReference type="SMART" id="SM00154"/>
    </source>
</evidence>
<dbReference type="Gene3D" id="4.10.1110.10">
    <property type="entry name" value="AN1-like Zinc finger"/>
    <property type="match status" value="1"/>
</dbReference>
<keyword evidence="1" id="KW-0479">Metal-binding</keyword>
<accession>A0A1G7TE77</accession>
<dbReference type="OrthoDB" id="60683at2157"/>
<gene>
    <name evidence="6" type="ORF">SAMN05216218_12441</name>
</gene>
<dbReference type="EMBL" id="FNBK01000024">
    <property type="protein sequence ID" value="SDG32860.1"/>
    <property type="molecule type" value="Genomic_DNA"/>
</dbReference>
<evidence type="ECO:0000313" key="7">
    <source>
        <dbReference type="Proteomes" id="UP000199076"/>
    </source>
</evidence>
<evidence type="ECO:0000313" key="6">
    <source>
        <dbReference type="EMBL" id="SDG32860.1"/>
    </source>
</evidence>
<sequence>MSGQCAVCEASDVLLRDCKYCTGAYCPGHALPEKHDCPGLAKIKDKEQWVRDRETNIPTYRGEEVRPRPDPLDEDEITTYGSAEAEFESSPDVAVDGSIAGDSATESGEQPSEPSVVQKIVSRFKFW</sequence>
<reference evidence="7" key="1">
    <citation type="submission" date="2016-10" db="EMBL/GenBank/DDBJ databases">
        <authorList>
            <person name="Varghese N."/>
            <person name="Submissions S."/>
        </authorList>
    </citation>
    <scope>NUCLEOTIDE SEQUENCE [LARGE SCALE GENOMIC DNA]</scope>
    <source>
        <strain evidence="7">IBRC-M 10760</strain>
    </source>
</reference>
<dbReference type="GO" id="GO:0008270">
    <property type="term" value="F:zinc ion binding"/>
    <property type="evidence" value="ECO:0007669"/>
    <property type="project" value="UniProtKB-KW"/>
</dbReference>
<dbReference type="STRING" id="660518.SAMN05216218_12441"/>
<dbReference type="Proteomes" id="UP000199076">
    <property type="component" value="Unassembled WGS sequence"/>
</dbReference>
<proteinExistence type="predicted"/>
<dbReference type="Pfam" id="PF01428">
    <property type="entry name" value="zf-AN1"/>
    <property type="match status" value="1"/>
</dbReference>
<feature type="domain" description="AN1-type" evidence="5">
    <location>
        <begin position="5"/>
        <end position="42"/>
    </location>
</feature>
<dbReference type="InterPro" id="IPR035896">
    <property type="entry name" value="AN1-like_Znf"/>
</dbReference>
<organism evidence="6 7">
    <name type="scientific">Halorientalis regularis</name>
    <dbReference type="NCBI Taxonomy" id="660518"/>
    <lineage>
        <taxon>Archaea</taxon>
        <taxon>Methanobacteriati</taxon>
        <taxon>Methanobacteriota</taxon>
        <taxon>Stenosarchaea group</taxon>
        <taxon>Halobacteria</taxon>
        <taxon>Halobacteriales</taxon>
        <taxon>Haloarculaceae</taxon>
        <taxon>Halorientalis</taxon>
    </lineage>
</organism>
<dbReference type="InterPro" id="IPR000058">
    <property type="entry name" value="Znf_AN1"/>
</dbReference>
<dbReference type="SUPFAM" id="SSF118310">
    <property type="entry name" value="AN1-like Zinc finger"/>
    <property type="match status" value="1"/>
</dbReference>
<dbReference type="AlphaFoldDB" id="A0A1G7TE77"/>
<dbReference type="SMART" id="SM00154">
    <property type="entry name" value="ZnF_AN1"/>
    <property type="match status" value="1"/>
</dbReference>
<evidence type="ECO:0000256" key="1">
    <source>
        <dbReference type="ARBA" id="ARBA00022723"/>
    </source>
</evidence>
<feature type="compositionally biased region" description="Polar residues" evidence="4">
    <location>
        <begin position="104"/>
        <end position="115"/>
    </location>
</feature>
<dbReference type="RefSeq" id="WP_092695451.1">
    <property type="nucleotide sequence ID" value="NZ_FNBK01000024.1"/>
</dbReference>
<name>A0A1G7TE77_9EURY</name>
<keyword evidence="2" id="KW-0863">Zinc-finger</keyword>
<keyword evidence="3" id="KW-0862">Zinc</keyword>
<keyword evidence="7" id="KW-1185">Reference proteome</keyword>
<protein>
    <submittedName>
        <fullName evidence="6">AN1-like Zinc finger</fullName>
    </submittedName>
</protein>
<feature type="region of interest" description="Disordered" evidence="4">
    <location>
        <begin position="82"/>
        <end position="116"/>
    </location>
</feature>
<evidence type="ECO:0000256" key="2">
    <source>
        <dbReference type="ARBA" id="ARBA00022771"/>
    </source>
</evidence>
<evidence type="ECO:0000256" key="3">
    <source>
        <dbReference type="ARBA" id="ARBA00022833"/>
    </source>
</evidence>